<organism evidence="2 3">
    <name type="scientific">Candidatus Yonathbacteria bacterium CG_4_10_14_0_8_um_filter_43_17</name>
    <dbReference type="NCBI Taxonomy" id="1975099"/>
    <lineage>
        <taxon>Bacteria</taxon>
        <taxon>Candidatus Yonathiibacteriota</taxon>
    </lineage>
</organism>
<proteinExistence type="predicted"/>
<sequence>MMYNLDLTFYEAIAFSTVAILIVTYFILKKLRKHGTAHTPQVMNKINDFYKTQDSYKINY</sequence>
<evidence type="ECO:0000313" key="3">
    <source>
        <dbReference type="Proteomes" id="UP000230732"/>
    </source>
</evidence>
<accession>A0A2M7Q3R6</accession>
<dbReference type="AlphaFoldDB" id="A0A2M7Q3R6"/>
<dbReference type="EMBL" id="PFKX01000056">
    <property type="protein sequence ID" value="PIY58058.1"/>
    <property type="molecule type" value="Genomic_DNA"/>
</dbReference>
<feature type="transmembrane region" description="Helical" evidence="1">
    <location>
        <begin position="12"/>
        <end position="28"/>
    </location>
</feature>
<comment type="caution">
    <text evidence="2">The sequence shown here is derived from an EMBL/GenBank/DDBJ whole genome shotgun (WGS) entry which is preliminary data.</text>
</comment>
<keyword evidence="1" id="KW-1133">Transmembrane helix</keyword>
<dbReference type="Proteomes" id="UP000230732">
    <property type="component" value="Unassembled WGS sequence"/>
</dbReference>
<evidence type="ECO:0000256" key="1">
    <source>
        <dbReference type="SAM" id="Phobius"/>
    </source>
</evidence>
<reference evidence="3" key="1">
    <citation type="submission" date="2017-09" db="EMBL/GenBank/DDBJ databases">
        <title>Depth-based differentiation of microbial function through sediment-hosted aquifers and enrichment of novel symbionts in the deep terrestrial subsurface.</title>
        <authorList>
            <person name="Probst A.J."/>
            <person name="Ladd B."/>
            <person name="Jarett J.K."/>
            <person name="Geller-Mcgrath D.E."/>
            <person name="Sieber C.M.K."/>
            <person name="Emerson J.B."/>
            <person name="Anantharaman K."/>
            <person name="Thomas B.C."/>
            <person name="Malmstrom R."/>
            <person name="Stieglmeier M."/>
            <person name="Klingl A."/>
            <person name="Woyke T."/>
            <person name="Ryan C.M."/>
            <person name="Banfield J.F."/>
        </authorList>
    </citation>
    <scope>NUCLEOTIDE SEQUENCE [LARGE SCALE GENOMIC DNA]</scope>
</reference>
<name>A0A2M7Q3R6_9BACT</name>
<gene>
    <name evidence="2" type="ORF">COY98_04105</name>
</gene>
<evidence type="ECO:0000313" key="2">
    <source>
        <dbReference type="EMBL" id="PIY58058.1"/>
    </source>
</evidence>
<protein>
    <submittedName>
        <fullName evidence="2">Uncharacterized protein</fullName>
    </submittedName>
</protein>
<keyword evidence="1" id="KW-0812">Transmembrane</keyword>
<keyword evidence="1" id="KW-0472">Membrane</keyword>